<organism evidence="2 3">
    <name type="scientific">Zizania palustris</name>
    <name type="common">Northern wild rice</name>
    <dbReference type="NCBI Taxonomy" id="103762"/>
    <lineage>
        <taxon>Eukaryota</taxon>
        <taxon>Viridiplantae</taxon>
        <taxon>Streptophyta</taxon>
        <taxon>Embryophyta</taxon>
        <taxon>Tracheophyta</taxon>
        <taxon>Spermatophyta</taxon>
        <taxon>Magnoliopsida</taxon>
        <taxon>Liliopsida</taxon>
        <taxon>Poales</taxon>
        <taxon>Poaceae</taxon>
        <taxon>BOP clade</taxon>
        <taxon>Oryzoideae</taxon>
        <taxon>Oryzeae</taxon>
        <taxon>Zizaniinae</taxon>
        <taxon>Zizania</taxon>
    </lineage>
</organism>
<evidence type="ECO:0000313" key="3">
    <source>
        <dbReference type="Proteomes" id="UP000729402"/>
    </source>
</evidence>
<accession>A0A8J5VY71</accession>
<reference evidence="2" key="1">
    <citation type="journal article" date="2021" name="bioRxiv">
        <title>Whole Genome Assembly and Annotation of Northern Wild Rice, Zizania palustris L., Supports a Whole Genome Duplication in the Zizania Genus.</title>
        <authorList>
            <person name="Haas M."/>
            <person name="Kono T."/>
            <person name="Macchietto M."/>
            <person name="Millas R."/>
            <person name="McGilp L."/>
            <person name="Shao M."/>
            <person name="Duquette J."/>
            <person name="Hirsch C.N."/>
            <person name="Kimball J."/>
        </authorList>
    </citation>
    <scope>NUCLEOTIDE SEQUENCE</scope>
    <source>
        <tissue evidence="2">Fresh leaf tissue</tissue>
    </source>
</reference>
<comment type="caution">
    <text evidence="2">The sequence shown here is derived from an EMBL/GenBank/DDBJ whole genome shotgun (WGS) entry which is preliminary data.</text>
</comment>
<evidence type="ECO:0000313" key="2">
    <source>
        <dbReference type="EMBL" id="KAG8063213.1"/>
    </source>
</evidence>
<feature type="region of interest" description="Disordered" evidence="1">
    <location>
        <begin position="1"/>
        <end position="20"/>
    </location>
</feature>
<dbReference type="Proteomes" id="UP000729402">
    <property type="component" value="Unassembled WGS sequence"/>
</dbReference>
<proteinExistence type="predicted"/>
<keyword evidence="3" id="KW-1185">Reference proteome</keyword>
<protein>
    <submittedName>
        <fullName evidence="2">Uncharacterized protein</fullName>
    </submittedName>
</protein>
<reference evidence="2" key="2">
    <citation type="submission" date="2021-02" db="EMBL/GenBank/DDBJ databases">
        <authorList>
            <person name="Kimball J.A."/>
            <person name="Haas M.W."/>
            <person name="Macchietto M."/>
            <person name="Kono T."/>
            <person name="Duquette J."/>
            <person name="Shao M."/>
        </authorList>
    </citation>
    <scope>NUCLEOTIDE SEQUENCE</scope>
    <source>
        <tissue evidence="2">Fresh leaf tissue</tissue>
    </source>
</reference>
<evidence type="ECO:0000256" key="1">
    <source>
        <dbReference type="SAM" id="MobiDB-lite"/>
    </source>
</evidence>
<name>A0A8J5VY71_ZIZPA</name>
<sequence>MSWLHRRRTASDGGYKSENGTTLAMAPAVCRSYSSTACPSRVAPAVQESIDALKDVATVDVVDQDCTICLD</sequence>
<dbReference type="AlphaFoldDB" id="A0A8J5VY71"/>
<gene>
    <name evidence="2" type="ORF">GUJ93_ZPchr0003g18462</name>
</gene>
<dbReference type="EMBL" id="JAAALK010000286">
    <property type="protein sequence ID" value="KAG8063213.1"/>
    <property type="molecule type" value="Genomic_DNA"/>
</dbReference>